<feature type="repeat" description="ANK" evidence="3">
    <location>
        <begin position="191"/>
        <end position="223"/>
    </location>
</feature>
<dbReference type="VEuPathDB" id="TrichDB:TVAGG3_0998210"/>
<dbReference type="SMART" id="SM00248">
    <property type="entry name" value="ANK"/>
    <property type="match status" value="3"/>
</dbReference>
<evidence type="ECO:0000256" key="4">
    <source>
        <dbReference type="SAM" id="Coils"/>
    </source>
</evidence>
<evidence type="ECO:0000313" key="5">
    <source>
        <dbReference type="EMBL" id="EAY20386.1"/>
    </source>
</evidence>
<accession>A2DGJ9</accession>
<dbReference type="InterPro" id="IPR036770">
    <property type="entry name" value="Ankyrin_rpt-contain_sf"/>
</dbReference>
<dbReference type="SUPFAM" id="SSF48403">
    <property type="entry name" value="Ankyrin repeat"/>
    <property type="match status" value="1"/>
</dbReference>
<name>A2DGJ9_TRIV3</name>
<dbReference type="SMR" id="A2DGJ9"/>
<keyword evidence="1" id="KW-0677">Repeat</keyword>
<dbReference type="VEuPathDB" id="TrichDB:TVAG_109980"/>
<feature type="coiled-coil region" evidence="4">
    <location>
        <begin position="107"/>
        <end position="134"/>
    </location>
</feature>
<reference evidence="5" key="2">
    <citation type="journal article" date="2007" name="Science">
        <title>Draft genome sequence of the sexually transmitted pathogen Trichomonas vaginalis.</title>
        <authorList>
            <person name="Carlton J.M."/>
            <person name="Hirt R.P."/>
            <person name="Silva J.C."/>
            <person name="Delcher A.L."/>
            <person name="Schatz M."/>
            <person name="Zhao Q."/>
            <person name="Wortman J.R."/>
            <person name="Bidwell S.L."/>
            <person name="Alsmark U.C.M."/>
            <person name="Besteiro S."/>
            <person name="Sicheritz-Ponten T."/>
            <person name="Noel C.J."/>
            <person name="Dacks J.B."/>
            <person name="Foster P.G."/>
            <person name="Simillion C."/>
            <person name="Van de Peer Y."/>
            <person name="Miranda-Saavedra D."/>
            <person name="Barton G.J."/>
            <person name="Westrop G.D."/>
            <person name="Mueller S."/>
            <person name="Dessi D."/>
            <person name="Fiori P.L."/>
            <person name="Ren Q."/>
            <person name="Paulsen I."/>
            <person name="Zhang H."/>
            <person name="Bastida-Corcuera F.D."/>
            <person name="Simoes-Barbosa A."/>
            <person name="Brown M.T."/>
            <person name="Hayes R.D."/>
            <person name="Mukherjee M."/>
            <person name="Okumura C.Y."/>
            <person name="Schneider R."/>
            <person name="Smith A.J."/>
            <person name="Vanacova S."/>
            <person name="Villalvazo M."/>
            <person name="Haas B.J."/>
            <person name="Pertea M."/>
            <person name="Feldblyum T.V."/>
            <person name="Utterback T.R."/>
            <person name="Shu C.L."/>
            <person name="Osoegawa K."/>
            <person name="de Jong P.J."/>
            <person name="Hrdy I."/>
            <person name="Horvathova L."/>
            <person name="Zubacova Z."/>
            <person name="Dolezal P."/>
            <person name="Malik S.B."/>
            <person name="Logsdon J.M. Jr."/>
            <person name="Henze K."/>
            <person name="Gupta A."/>
            <person name="Wang C.C."/>
            <person name="Dunne R.L."/>
            <person name="Upcroft J.A."/>
            <person name="Upcroft P."/>
            <person name="White O."/>
            <person name="Salzberg S.L."/>
            <person name="Tang P."/>
            <person name="Chiu C.-H."/>
            <person name="Lee Y.-S."/>
            <person name="Embley T.M."/>
            <person name="Coombs G.H."/>
            <person name="Mottram J.C."/>
            <person name="Tachezy J."/>
            <person name="Fraser-Liggett C.M."/>
            <person name="Johnson P.J."/>
        </authorList>
    </citation>
    <scope>NUCLEOTIDE SEQUENCE [LARGE SCALE GENOMIC DNA]</scope>
    <source>
        <strain evidence="5">G3</strain>
    </source>
</reference>
<dbReference type="InterPro" id="IPR002110">
    <property type="entry name" value="Ankyrin_rpt"/>
</dbReference>
<sequence length="315" mass="36104">MSQGIIQNFEYIAAHICDYIKENNFFDVFEIEDIKKILKISNLTTNDFIALVQQSHQTIKANELYICIRNTNISIQNMEDVISVLKSLKKYMKLEMLNGVIDFLDHKEKETSDQNEINEENARLRAEIDEDDNKQKEIISKIAELKNSDDFERVYNFLDELSSQENQKMMLRACEEGLWKKKISSGSLNRAERNILLMACQRGNLKLVKSLIEYGCDKDMQDKYKATPIILASWNPNPEIVKFLISVGANKEAKDNMGRTALIWASFFDNLEVVKYLISVGCNKGAIDNKGTTVLTAAKTKVRNYLISELGMKSD</sequence>
<evidence type="ECO:0000256" key="3">
    <source>
        <dbReference type="PROSITE-ProRule" id="PRU00023"/>
    </source>
</evidence>
<keyword evidence="4" id="KW-0175">Coiled coil</keyword>
<organism evidence="5 6">
    <name type="scientific">Trichomonas vaginalis (strain ATCC PRA-98 / G3)</name>
    <dbReference type="NCBI Taxonomy" id="412133"/>
    <lineage>
        <taxon>Eukaryota</taxon>
        <taxon>Metamonada</taxon>
        <taxon>Parabasalia</taxon>
        <taxon>Trichomonadida</taxon>
        <taxon>Trichomonadidae</taxon>
        <taxon>Trichomonas</taxon>
    </lineage>
</organism>
<protein>
    <submittedName>
        <fullName evidence="5">Uncharacterized protein</fullName>
    </submittedName>
</protein>
<gene>
    <name evidence="5" type="ORF">TVAG_109980</name>
</gene>
<dbReference type="STRING" id="5722.A2DGJ9"/>
<dbReference type="KEGG" id="tva:5465937"/>
<keyword evidence="6" id="KW-1185">Reference proteome</keyword>
<reference evidence="5" key="1">
    <citation type="submission" date="2006-10" db="EMBL/GenBank/DDBJ databases">
        <authorList>
            <person name="Amadeo P."/>
            <person name="Zhao Q."/>
            <person name="Wortman J."/>
            <person name="Fraser-Liggett C."/>
            <person name="Carlton J."/>
        </authorList>
    </citation>
    <scope>NUCLEOTIDE SEQUENCE</scope>
    <source>
        <strain evidence="5">G3</strain>
    </source>
</reference>
<evidence type="ECO:0000313" key="6">
    <source>
        <dbReference type="Proteomes" id="UP000001542"/>
    </source>
</evidence>
<dbReference type="Proteomes" id="UP000001542">
    <property type="component" value="Unassembled WGS sequence"/>
</dbReference>
<evidence type="ECO:0000256" key="1">
    <source>
        <dbReference type="ARBA" id="ARBA00022737"/>
    </source>
</evidence>
<dbReference type="PANTHER" id="PTHR24188:SF29">
    <property type="entry name" value="GH09064P"/>
    <property type="match status" value="1"/>
</dbReference>
<keyword evidence="2 3" id="KW-0040">ANK repeat</keyword>
<dbReference type="RefSeq" id="XP_001581372.1">
    <property type="nucleotide sequence ID" value="XM_001581322.1"/>
</dbReference>
<dbReference type="PROSITE" id="PS50088">
    <property type="entry name" value="ANK_REPEAT"/>
    <property type="match status" value="3"/>
</dbReference>
<feature type="repeat" description="ANK" evidence="3">
    <location>
        <begin position="224"/>
        <end position="256"/>
    </location>
</feature>
<dbReference type="Pfam" id="PF12796">
    <property type="entry name" value="Ank_2"/>
    <property type="match status" value="1"/>
</dbReference>
<dbReference type="Gene3D" id="1.25.40.20">
    <property type="entry name" value="Ankyrin repeat-containing domain"/>
    <property type="match status" value="2"/>
</dbReference>
<dbReference type="eggNOG" id="KOG0504">
    <property type="taxonomic scope" value="Eukaryota"/>
</dbReference>
<dbReference type="PANTHER" id="PTHR24188">
    <property type="entry name" value="ANKYRIN REPEAT PROTEIN"/>
    <property type="match status" value="1"/>
</dbReference>
<evidence type="ECO:0000256" key="2">
    <source>
        <dbReference type="ARBA" id="ARBA00023043"/>
    </source>
</evidence>
<dbReference type="EMBL" id="DS113198">
    <property type="protein sequence ID" value="EAY20386.1"/>
    <property type="molecule type" value="Genomic_DNA"/>
</dbReference>
<feature type="repeat" description="ANK" evidence="3">
    <location>
        <begin position="257"/>
        <end position="289"/>
    </location>
</feature>
<proteinExistence type="predicted"/>
<dbReference type="InParanoid" id="A2DGJ9"/>
<dbReference type="AlphaFoldDB" id="A2DGJ9"/>